<name>A0A3P8WUF8_CYNSE</name>
<dbReference type="AlphaFoldDB" id="A0A3P8WUF8"/>
<sequence length="100" mass="10959">MTLVWPLSSVTAPVDNQVALELENLATELTGFNFPWSLVLTLGGSSNSTQASAERAFPQSHVCLHLHLLYDQQLPQAESSWYGGPELKHLGTAENQFPSH</sequence>
<evidence type="ECO:0000313" key="1">
    <source>
        <dbReference type="Ensembl" id="ENSCSEP00000029141.1"/>
    </source>
</evidence>
<proteinExistence type="predicted"/>
<accession>A0A3P8WUF8</accession>
<dbReference type="Proteomes" id="UP000265120">
    <property type="component" value="Chromosome 7"/>
</dbReference>
<organism evidence="1 2">
    <name type="scientific">Cynoglossus semilaevis</name>
    <name type="common">Tongue sole</name>
    <dbReference type="NCBI Taxonomy" id="244447"/>
    <lineage>
        <taxon>Eukaryota</taxon>
        <taxon>Metazoa</taxon>
        <taxon>Chordata</taxon>
        <taxon>Craniata</taxon>
        <taxon>Vertebrata</taxon>
        <taxon>Euteleostomi</taxon>
        <taxon>Actinopterygii</taxon>
        <taxon>Neopterygii</taxon>
        <taxon>Teleostei</taxon>
        <taxon>Neoteleostei</taxon>
        <taxon>Acanthomorphata</taxon>
        <taxon>Carangaria</taxon>
        <taxon>Pleuronectiformes</taxon>
        <taxon>Pleuronectoidei</taxon>
        <taxon>Cynoglossidae</taxon>
        <taxon>Cynoglossinae</taxon>
        <taxon>Cynoglossus</taxon>
    </lineage>
</organism>
<dbReference type="InParanoid" id="A0A3P8WUF8"/>
<reference evidence="1" key="2">
    <citation type="submission" date="2025-08" db="UniProtKB">
        <authorList>
            <consortium name="Ensembl"/>
        </authorList>
    </citation>
    <scope>IDENTIFICATION</scope>
</reference>
<protein>
    <submittedName>
        <fullName evidence="1">Uncharacterized protein</fullName>
    </submittedName>
</protein>
<keyword evidence="2" id="KW-1185">Reference proteome</keyword>
<reference evidence="1" key="3">
    <citation type="submission" date="2025-09" db="UniProtKB">
        <authorList>
            <consortium name="Ensembl"/>
        </authorList>
    </citation>
    <scope>IDENTIFICATION</scope>
</reference>
<evidence type="ECO:0000313" key="2">
    <source>
        <dbReference type="Proteomes" id="UP000265120"/>
    </source>
</evidence>
<dbReference type="Ensembl" id="ENSCSET00000029542.1">
    <property type="protein sequence ID" value="ENSCSEP00000029141.1"/>
    <property type="gene ID" value="ENSCSEG00000018663.1"/>
</dbReference>
<reference evidence="1 2" key="1">
    <citation type="journal article" date="2014" name="Nat. Genet.">
        <title>Whole-genome sequence of a flatfish provides insights into ZW sex chromosome evolution and adaptation to a benthic lifestyle.</title>
        <authorList>
            <person name="Chen S."/>
            <person name="Zhang G."/>
            <person name="Shao C."/>
            <person name="Huang Q."/>
            <person name="Liu G."/>
            <person name="Zhang P."/>
            <person name="Song W."/>
            <person name="An N."/>
            <person name="Chalopin D."/>
            <person name="Volff J.N."/>
            <person name="Hong Y."/>
            <person name="Li Q."/>
            <person name="Sha Z."/>
            <person name="Zhou H."/>
            <person name="Xie M."/>
            <person name="Yu Q."/>
            <person name="Liu Y."/>
            <person name="Xiang H."/>
            <person name="Wang N."/>
            <person name="Wu K."/>
            <person name="Yang C."/>
            <person name="Zhou Q."/>
            <person name="Liao X."/>
            <person name="Yang L."/>
            <person name="Hu Q."/>
            <person name="Zhang J."/>
            <person name="Meng L."/>
            <person name="Jin L."/>
            <person name="Tian Y."/>
            <person name="Lian J."/>
            <person name="Yang J."/>
            <person name="Miao G."/>
            <person name="Liu S."/>
            <person name="Liang Z."/>
            <person name="Yan F."/>
            <person name="Li Y."/>
            <person name="Sun B."/>
            <person name="Zhang H."/>
            <person name="Zhang J."/>
            <person name="Zhu Y."/>
            <person name="Du M."/>
            <person name="Zhao Y."/>
            <person name="Schartl M."/>
            <person name="Tang Q."/>
            <person name="Wang J."/>
        </authorList>
    </citation>
    <scope>NUCLEOTIDE SEQUENCE</scope>
</reference>